<feature type="chain" id="PRO_5024447735" description="Ig-like domain-containing protein" evidence="1">
    <location>
        <begin position="29"/>
        <end position="172"/>
    </location>
</feature>
<proteinExistence type="predicted"/>
<feature type="signal peptide" evidence="1">
    <location>
        <begin position="1"/>
        <end position="28"/>
    </location>
</feature>
<dbReference type="EMBL" id="VCBC01000015">
    <property type="protein sequence ID" value="TLU61615.1"/>
    <property type="molecule type" value="Genomic_DNA"/>
</dbReference>
<accession>A0A5R9IDE1</accession>
<evidence type="ECO:0000313" key="2">
    <source>
        <dbReference type="EMBL" id="TLU61615.1"/>
    </source>
</evidence>
<dbReference type="Proteomes" id="UP000307790">
    <property type="component" value="Unassembled WGS sequence"/>
</dbReference>
<dbReference type="AlphaFoldDB" id="A0A5R9IDE1"/>
<gene>
    <name evidence="2" type="ORF">FE810_13940</name>
</gene>
<keyword evidence="3" id="KW-1185">Reference proteome</keyword>
<name>A0A5R9IDE1_9GAMM</name>
<comment type="caution">
    <text evidence="2">The sequence shown here is derived from an EMBL/GenBank/DDBJ whole genome shotgun (WGS) entry which is preliminary data.</text>
</comment>
<dbReference type="OrthoDB" id="6272629at2"/>
<organism evidence="2 3">
    <name type="scientific">Thalassotalea litorea</name>
    <dbReference type="NCBI Taxonomy" id="2020715"/>
    <lineage>
        <taxon>Bacteria</taxon>
        <taxon>Pseudomonadati</taxon>
        <taxon>Pseudomonadota</taxon>
        <taxon>Gammaproteobacteria</taxon>
        <taxon>Alteromonadales</taxon>
        <taxon>Colwelliaceae</taxon>
        <taxon>Thalassotalea</taxon>
    </lineage>
</organism>
<protein>
    <recommendedName>
        <fullName evidence="4">Ig-like domain-containing protein</fullName>
    </recommendedName>
</protein>
<sequence>MSNLLLVTRNSLMTLLALLLLPLGMASAKEIDQTMVIDIDPVTSCAISVTLADPEKNNCKKLETNPCKNIKDCVCSAKDKKLKWVADSKYKYTLNFHPVTSASDMPVNPNDDFETDLTPFKEKDKDKGCSATIVSSTDGEIDCKVKNKGVWDYDVNVEGCAEGFDPRIVINH</sequence>
<evidence type="ECO:0000313" key="3">
    <source>
        <dbReference type="Proteomes" id="UP000307790"/>
    </source>
</evidence>
<keyword evidence="1" id="KW-0732">Signal</keyword>
<dbReference type="RefSeq" id="WP_138320729.1">
    <property type="nucleotide sequence ID" value="NZ_VCBC01000015.1"/>
</dbReference>
<evidence type="ECO:0008006" key="4">
    <source>
        <dbReference type="Google" id="ProtNLM"/>
    </source>
</evidence>
<reference evidence="2 3" key="1">
    <citation type="submission" date="2019-05" db="EMBL/GenBank/DDBJ databases">
        <title>Genome sequences of Thalassotalea litorea 1K03283.</title>
        <authorList>
            <person name="Zhang D."/>
        </authorList>
    </citation>
    <scope>NUCLEOTIDE SEQUENCE [LARGE SCALE GENOMIC DNA]</scope>
    <source>
        <strain evidence="2 3">MCCC 1K03283</strain>
    </source>
</reference>
<evidence type="ECO:0000256" key="1">
    <source>
        <dbReference type="SAM" id="SignalP"/>
    </source>
</evidence>